<comment type="caution">
    <text evidence="1">The sequence shown here is derived from an EMBL/GenBank/DDBJ whole genome shotgun (WGS) entry which is preliminary data.</text>
</comment>
<dbReference type="EMBL" id="JBEPLU010000001">
    <property type="protein sequence ID" value="MET3526924.1"/>
    <property type="molecule type" value="Genomic_DNA"/>
</dbReference>
<protein>
    <submittedName>
        <fullName evidence="1">Uncharacterized protein</fullName>
    </submittedName>
</protein>
<evidence type="ECO:0000313" key="1">
    <source>
        <dbReference type="EMBL" id="MET3526924.1"/>
    </source>
</evidence>
<organism evidence="1 2">
    <name type="scientific">Phenylobacterium koreense</name>
    <dbReference type="NCBI Taxonomy" id="266125"/>
    <lineage>
        <taxon>Bacteria</taxon>
        <taxon>Pseudomonadati</taxon>
        <taxon>Pseudomonadota</taxon>
        <taxon>Alphaproteobacteria</taxon>
        <taxon>Caulobacterales</taxon>
        <taxon>Caulobacteraceae</taxon>
        <taxon>Phenylobacterium</taxon>
    </lineage>
</organism>
<name>A0ABV2EIT0_9CAUL</name>
<proteinExistence type="predicted"/>
<gene>
    <name evidence="1" type="ORF">ABID41_002019</name>
</gene>
<keyword evidence="2" id="KW-1185">Reference proteome</keyword>
<dbReference type="RefSeq" id="WP_354297516.1">
    <property type="nucleotide sequence ID" value="NZ_JBEPLU010000001.1"/>
</dbReference>
<dbReference type="Proteomes" id="UP001549110">
    <property type="component" value="Unassembled WGS sequence"/>
</dbReference>
<sequence length="69" mass="7778">MPLYVFYPTKNDGVSPSFEAHACDDDQAALWLAATILTQHEAAAHVTVWEGPRRVLICRRREEADPRLA</sequence>
<reference evidence="1 2" key="1">
    <citation type="submission" date="2024-06" db="EMBL/GenBank/DDBJ databases">
        <title>Genomic Encyclopedia of Type Strains, Phase IV (KMG-IV): sequencing the most valuable type-strain genomes for metagenomic binning, comparative biology and taxonomic classification.</title>
        <authorList>
            <person name="Goeker M."/>
        </authorList>
    </citation>
    <scope>NUCLEOTIDE SEQUENCE [LARGE SCALE GENOMIC DNA]</scope>
    <source>
        <strain evidence="1 2">DSM 17809</strain>
    </source>
</reference>
<evidence type="ECO:0000313" key="2">
    <source>
        <dbReference type="Proteomes" id="UP001549110"/>
    </source>
</evidence>
<accession>A0ABV2EIT0</accession>